<dbReference type="Pfam" id="PF03357">
    <property type="entry name" value="Snf7"/>
    <property type="match status" value="1"/>
</dbReference>
<dbReference type="PANTHER" id="PTHR22761">
    <property type="entry name" value="CHARGED MULTIVESICULAR BODY PROTEIN"/>
    <property type="match status" value="1"/>
</dbReference>
<dbReference type="GO" id="GO:0005771">
    <property type="term" value="C:multivesicular body"/>
    <property type="evidence" value="ECO:0007669"/>
    <property type="project" value="TreeGrafter"/>
</dbReference>
<reference evidence="6" key="2">
    <citation type="journal article" date="2018" name="Biosci. Biotechnol. Biochem.">
        <title>Polysaccharide hydrolase of the hadal zone amphipods Hirondellea gigas.</title>
        <authorList>
            <person name="Kobayashi H."/>
            <person name="Nagahama T."/>
            <person name="Arai W."/>
            <person name="Sasagawa Y."/>
            <person name="Umeda M."/>
            <person name="Hayashi T."/>
            <person name="Nikaido I."/>
            <person name="Watanabe H."/>
            <person name="Oguri K."/>
            <person name="Kitazato H."/>
            <person name="Fujioka K."/>
            <person name="Kido Y."/>
            <person name="Takami H."/>
        </authorList>
    </citation>
    <scope>NUCLEOTIDE SEQUENCE</scope>
    <source>
        <tissue evidence="6">Whole body</tissue>
    </source>
</reference>
<feature type="region of interest" description="Disordered" evidence="5">
    <location>
        <begin position="176"/>
        <end position="221"/>
    </location>
</feature>
<comment type="subcellular location">
    <subcellularLocation>
        <location evidence="1">Late endosome</location>
    </subcellularLocation>
</comment>
<dbReference type="Gene3D" id="6.10.250.1710">
    <property type="match status" value="1"/>
</dbReference>
<name>A0A2P2I3L4_9CRUS</name>
<dbReference type="GO" id="GO:0000815">
    <property type="term" value="C:ESCRT III complex"/>
    <property type="evidence" value="ECO:0007669"/>
    <property type="project" value="TreeGrafter"/>
</dbReference>
<dbReference type="InterPro" id="IPR005024">
    <property type="entry name" value="Snf7_fam"/>
</dbReference>
<evidence type="ECO:0000256" key="3">
    <source>
        <dbReference type="ARBA" id="ARBA00022753"/>
    </source>
</evidence>
<evidence type="ECO:0000313" key="7">
    <source>
        <dbReference type="EMBL" id="LAC21736.1"/>
    </source>
</evidence>
<evidence type="ECO:0000313" key="6">
    <source>
        <dbReference type="EMBL" id="LAB68612.1"/>
    </source>
</evidence>
<dbReference type="GO" id="GO:0006900">
    <property type="term" value="P:vesicle budding from membrane"/>
    <property type="evidence" value="ECO:0007669"/>
    <property type="project" value="TreeGrafter"/>
</dbReference>
<keyword evidence="4" id="KW-0175">Coiled coil</keyword>
<sequence>MSLFTKMFGGGKGSKPPTAGEAIQKLRETEEMLVKKQDFLEKKIQDEIKVAKTNGTKNKRVAIGALKRKKRYEKQLQQIDGTLSTIEMQREALESANTNTNVLQTMGDAAKALKRAHQDMDVDKVHDMMDDIADQQDVAREISEAISNPVAFGQDLDEDDLLAELEELEQEALDEQLLETGGADTSELPEVPTATPAAPATAAKKKTQEDDDMAELAAWAS</sequence>
<evidence type="ECO:0000256" key="1">
    <source>
        <dbReference type="ARBA" id="ARBA00004603"/>
    </source>
</evidence>
<dbReference type="PANTHER" id="PTHR22761:SF10">
    <property type="entry name" value="GH13992P"/>
    <property type="match status" value="1"/>
</dbReference>
<evidence type="ECO:0000256" key="2">
    <source>
        <dbReference type="ARBA" id="ARBA00006190"/>
    </source>
</evidence>
<feature type="region of interest" description="Disordered" evidence="5">
    <location>
        <begin position="1"/>
        <end position="20"/>
    </location>
</feature>
<dbReference type="GO" id="GO:0009898">
    <property type="term" value="C:cytoplasmic side of plasma membrane"/>
    <property type="evidence" value="ECO:0007669"/>
    <property type="project" value="TreeGrafter"/>
</dbReference>
<accession>A0A2P2I3L4</accession>
<organism evidence="6">
    <name type="scientific">Hirondellea gigas</name>
    <dbReference type="NCBI Taxonomy" id="1518452"/>
    <lineage>
        <taxon>Eukaryota</taxon>
        <taxon>Metazoa</taxon>
        <taxon>Ecdysozoa</taxon>
        <taxon>Arthropoda</taxon>
        <taxon>Crustacea</taxon>
        <taxon>Multicrustacea</taxon>
        <taxon>Malacostraca</taxon>
        <taxon>Eumalacostraca</taxon>
        <taxon>Peracarida</taxon>
        <taxon>Amphipoda</taxon>
        <taxon>Amphilochidea</taxon>
        <taxon>Lysianassida</taxon>
        <taxon>Lysianassidira</taxon>
        <taxon>Lysianassoidea</taxon>
        <taxon>Lysianassidae</taxon>
        <taxon>Hirondellea</taxon>
    </lineage>
</organism>
<reference evidence="7" key="1">
    <citation type="submission" date="2017-11" db="EMBL/GenBank/DDBJ databases">
        <title>The sensing device of the deep-sea amphipod.</title>
        <authorList>
            <person name="Kobayashi H."/>
            <person name="Nagahama T."/>
            <person name="Arai W."/>
            <person name="Sasagawa Y."/>
            <person name="Umeda M."/>
            <person name="Hayashi T."/>
            <person name="Nikaido I."/>
            <person name="Watanabe H."/>
            <person name="Oguri K."/>
            <person name="Kitazato H."/>
            <person name="Fujioka K."/>
            <person name="Kido Y."/>
            <person name="Takami H."/>
        </authorList>
    </citation>
    <scope>NUCLEOTIDE SEQUENCE</scope>
    <source>
        <tissue evidence="7">Whole body</tissue>
    </source>
</reference>
<evidence type="ECO:0000256" key="5">
    <source>
        <dbReference type="SAM" id="MobiDB-lite"/>
    </source>
</evidence>
<protein>
    <submittedName>
        <fullName evidence="6">Charged multivesicular body protein 4b-like</fullName>
    </submittedName>
</protein>
<dbReference type="EMBL" id="IACF01002980">
    <property type="protein sequence ID" value="LAB68612.1"/>
    <property type="molecule type" value="mRNA"/>
</dbReference>
<comment type="similarity">
    <text evidence="2">Belongs to the SNF7 family.</text>
</comment>
<dbReference type="EMBL" id="IACT01002459">
    <property type="protein sequence ID" value="LAC21736.1"/>
    <property type="molecule type" value="mRNA"/>
</dbReference>
<feature type="compositionally biased region" description="Low complexity" evidence="5">
    <location>
        <begin position="192"/>
        <end position="202"/>
    </location>
</feature>
<dbReference type="FunFam" id="1.10.287.1060:FF:000001">
    <property type="entry name" value="Charged multivesicular body protein 4b"/>
    <property type="match status" value="1"/>
</dbReference>
<keyword evidence="3" id="KW-0967">Endosome</keyword>
<evidence type="ECO:0000256" key="4">
    <source>
        <dbReference type="ARBA" id="ARBA00023054"/>
    </source>
</evidence>
<proteinExistence type="evidence at transcript level"/>
<dbReference type="Gene3D" id="1.10.287.1060">
    <property type="entry name" value="ESAT-6-like"/>
    <property type="match status" value="1"/>
</dbReference>
<dbReference type="GO" id="GO:0032511">
    <property type="term" value="P:late endosome to vacuole transport via multivesicular body sorting pathway"/>
    <property type="evidence" value="ECO:0007669"/>
    <property type="project" value="TreeGrafter"/>
</dbReference>
<dbReference type="AlphaFoldDB" id="A0A2P2I3L4"/>